<dbReference type="AlphaFoldDB" id="A0A8J7LM49"/>
<name>A0A8J7LM49_9RHOB</name>
<keyword evidence="2" id="KW-1185">Reference proteome</keyword>
<evidence type="ECO:0000313" key="1">
    <source>
        <dbReference type="EMBL" id="MBI1495414.1"/>
    </source>
</evidence>
<dbReference type="EMBL" id="JADCKQ010000019">
    <property type="protein sequence ID" value="MBI1495414.1"/>
    <property type="molecule type" value="Genomic_DNA"/>
</dbReference>
<dbReference type="Pfam" id="PF06995">
    <property type="entry name" value="Phage_P2_GpU"/>
    <property type="match status" value="1"/>
</dbReference>
<evidence type="ECO:0000313" key="2">
    <source>
        <dbReference type="Proteomes" id="UP000640583"/>
    </source>
</evidence>
<reference evidence="1" key="1">
    <citation type="submission" date="2020-10" db="EMBL/GenBank/DDBJ databases">
        <title>Paenihalocynthiibacter styelae gen. nov., sp. nov., isolated from stalked sea squirt Styela clava.</title>
        <authorList>
            <person name="Kim Y.-O."/>
            <person name="Yoon J.-H."/>
        </authorList>
    </citation>
    <scope>NUCLEOTIDE SEQUENCE</scope>
    <source>
        <strain evidence="1">MYP1-1</strain>
    </source>
</reference>
<gene>
    <name evidence="1" type="ORF">H1D41_17365</name>
</gene>
<dbReference type="Proteomes" id="UP000640583">
    <property type="component" value="Unassembled WGS sequence"/>
</dbReference>
<comment type="caution">
    <text evidence="1">The sequence shown here is derived from an EMBL/GenBank/DDBJ whole genome shotgun (WGS) entry which is preliminary data.</text>
</comment>
<sequence length="137" mass="15553">MLMALGPFRIALSTMALEQMEDRENVRIARMDRARSMPTKQFLGLGDRELELRATIYKEVLSPGGPTQVELMRLWMRSGRRLPLISRSGHFYGFYLIEELTGEKTHVLPNGTFQKITLTIKLTRAPAGVTVFGIPVF</sequence>
<dbReference type="RefSeq" id="WP_228850116.1">
    <property type="nucleotide sequence ID" value="NZ_JADCKQ010000019.1"/>
</dbReference>
<protein>
    <submittedName>
        <fullName evidence="1">Phage tail protein</fullName>
    </submittedName>
</protein>
<proteinExistence type="predicted"/>
<organism evidence="1 2">
    <name type="scientific">Halocynthiibacter styelae</name>
    <dbReference type="NCBI Taxonomy" id="2761955"/>
    <lineage>
        <taxon>Bacteria</taxon>
        <taxon>Pseudomonadati</taxon>
        <taxon>Pseudomonadota</taxon>
        <taxon>Alphaproteobacteria</taxon>
        <taxon>Rhodobacterales</taxon>
        <taxon>Paracoccaceae</taxon>
        <taxon>Halocynthiibacter</taxon>
    </lineage>
</organism>
<dbReference type="InterPro" id="IPR009734">
    <property type="entry name" value="Myoviridae_GpU"/>
</dbReference>
<accession>A0A8J7LM49</accession>